<comment type="caution">
    <text evidence="1">The sequence shown here is derived from an EMBL/GenBank/DDBJ whole genome shotgun (WGS) entry which is preliminary data.</text>
</comment>
<reference evidence="1" key="1">
    <citation type="submission" date="2020-08" db="EMBL/GenBank/DDBJ databases">
        <title>Multicomponent nature underlies the extraordinary mechanical properties of spider dragline silk.</title>
        <authorList>
            <person name="Kono N."/>
            <person name="Nakamura H."/>
            <person name="Mori M."/>
            <person name="Yoshida Y."/>
            <person name="Ohtoshi R."/>
            <person name="Malay A.D."/>
            <person name="Moran D.A.P."/>
            <person name="Tomita M."/>
            <person name="Numata K."/>
            <person name="Arakawa K."/>
        </authorList>
    </citation>
    <scope>NUCLEOTIDE SEQUENCE</scope>
</reference>
<accession>A0A8X6NQN6</accession>
<evidence type="ECO:0008006" key="3">
    <source>
        <dbReference type="Google" id="ProtNLM"/>
    </source>
</evidence>
<keyword evidence="2" id="KW-1185">Reference proteome</keyword>
<dbReference type="EMBL" id="BMAW01061095">
    <property type="protein sequence ID" value="GFT29561.1"/>
    <property type="molecule type" value="Genomic_DNA"/>
</dbReference>
<dbReference type="AlphaFoldDB" id="A0A8X6NQN6"/>
<dbReference type="Proteomes" id="UP000887013">
    <property type="component" value="Unassembled WGS sequence"/>
</dbReference>
<evidence type="ECO:0000313" key="2">
    <source>
        <dbReference type="Proteomes" id="UP000887013"/>
    </source>
</evidence>
<protein>
    <recommendedName>
        <fullName evidence="3">DUF4817 domain-containing protein</fullName>
    </recommendedName>
</protein>
<evidence type="ECO:0000313" key="1">
    <source>
        <dbReference type="EMBL" id="GFT29561.1"/>
    </source>
</evidence>
<name>A0A8X6NQN6_NEPPI</name>
<proteinExistence type="predicted"/>
<organism evidence="1 2">
    <name type="scientific">Nephila pilipes</name>
    <name type="common">Giant wood spider</name>
    <name type="synonym">Nephila maculata</name>
    <dbReference type="NCBI Taxonomy" id="299642"/>
    <lineage>
        <taxon>Eukaryota</taxon>
        <taxon>Metazoa</taxon>
        <taxon>Ecdysozoa</taxon>
        <taxon>Arthropoda</taxon>
        <taxon>Chelicerata</taxon>
        <taxon>Arachnida</taxon>
        <taxon>Araneae</taxon>
        <taxon>Araneomorphae</taxon>
        <taxon>Entelegynae</taxon>
        <taxon>Araneoidea</taxon>
        <taxon>Nephilidae</taxon>
        <taxon>Nephila</taxon>
    </lineage>
</organism>
<gene>
    <name evidence="1" type="ORF">NPIL_668581</name>
</gene>
<sequence length="104" mass="11514">MRQAIINSDALDPDPVLRCMRTKGTWMLSGKDKALLVKLFYMNEESATVALRKFGLQKNVKTGKGPLTAASLTKLVQQFEETGSCKVRTTKSEAGTYGQRCNQN</sequence>
<dbReference type="OrthoDB" id="6430321at2759"/>